<dbReference type="AlphaFoldDB" id="A0A853BTN3"/>
<proteinExistence type="predicted"/>
<evidence type="ECO:0000313" key="1">
    <source>
        <dbReference type="EMBL" id="NYI98304.1"/>
    </source>
</evidence>
<keyword evidence="2" id="KW-1185">Reference proteome</keyword>
<reference evidence="1 2" key="1">
    <citation type="submission" date="2020-07" db="EMBL/GenBank/DDBJ databases">
        <title>Sequencing the genomes of 1000 actinobacteria strains.</title>
        <authorList>
            <person name="Klenk H.-P."/>
        </authorList>
    </citation>
    <scope>NUCLEOTIDE SEQUENCE [LARGE SCALE GENOMIC DNA]</scope>
    <source>
        <strain evidence="1 2">DSM 45927</strain>
    </source>
</reference>
<name>A0A853BTN3_9ACTN</name>
<comment type="caution">
    <text evidence="1">The sequence shown here is derived from an EMBL/GenBank/DDBJ whole genome shotgun (WGS) entry which is preliminary data.</text>
</comment>
<organism evidence="1 2">
    <name type="scientific">Streptomonospora nanhaiensis</name>
    <dbReference type="NCBI Taxonomy" id="1323731"/>
    <lineage>
        <taxon>Bacteria</taxon>
        <taxon>Bacillati</taxon>
        <taxon>Actinomycetota</taxon>
        <taxon>Actinomycetes</taxon>
        <taxon>Streptosporangiales</taxon>
        <taxon>Nocardiopsidaceae</taxon>
        <taxon>Streptomonospora</taxon>
    </lineage>
</organism>
<gene>
    <name evidence="1" type="ORF">HNR12_004581</name>
</gene>
<protein>
    <submittedName>
        <fullName evidence="1">Tryptophan synthase alpha subunit</fullName>
    </submittedName>
</protein>
<evidence type="ECO:0000313" key="2">
    <source>
        <dbReference type="Proteomes" id="UP000575985"/>
    </source>
</evidence>
<dbReference type="Proteomes" id="UP000575985">
    <property type="component" value="Unassembled WGS sequence"/>
</dbReference>
<accession>A0A853BTN3</accession>
<dbReference type="RefSeq" id="WP_246425848.1">
    <property type="nucleotide sequence ID" value="NZ_JACCFO010000001.1"/>
</dbReference>
<dbReference type="EMBL" id="JACCFO010000001">
    <property type="protein sequence ID" value="NYI98304.1"/>
    <property type="molecule type" value="Genomic_DNA"/>
</dbReference>
<sequence length="50" mass="5161">MHSVEAASAGEESLVHLEVPEEEAAAVARAAARQEMRMVLVAAGAEGGDR</sequence>